<dbReference type="EMBL" id="KL363197">
    <property type="protein sequence ID" value="KFD55821.1"/>
    <property type="molecule type" value="Genomic_DNA"/>
</dbReference>
<dbReference type="Proteomes" id="UP000030764">
    <property type="component" value="Unassembled WGS sequence"/>
</dbReference>
<evidence type="ECO:0000313" key="2">
    <source>
        <dbReference type="Proteomes" id="UP000030764"/>
    </source>
</evidence>
<organism evidence="1 2">
    <name type="scientific">Trichuris suis</name>
    <name type="common">pig whipworm</name>
    <dbReference type="NCBI Taxonomy" id="68888"/>
    <lineage>
        <taxon>Eukaryota</taxon>
        <taxon>Metazoa</taxon>
        <taxon>Ecdysozoa</taxon>
        <taxon>Nematoda</taxon>
        <taxon>Enoplea</taxon>
        <taxon>Dorylaimia</taxon>
        <taxon>Trichinellida</taxon>
        <taxon>Trichuridae</taxon>
        <taxon>Trichuris</taxon>
    </lineage>
</organism>
<accession>A0A085MF25</accession>
<gene>
    <name evidence="1" type="ORF">M513_03260</name>
</gene>
<sequence length="94" mass="10775">MIRSCSCSDIILRITLRVEADEFRNVDWCQEVQMVSDLSLSVFSVQTNKAADDYESNGHFNCISRRAIFVIVTLRVERVLIILDIVGLNNVFLH</sequence>
<name>A0A085MF25_9BILA</name>
<protein>
    <submittedName>
        <fullName evidence="1">Uncharacterized protein</fullName>
    </submittedName>
</protein>
<reference evidence="1 2" key="1">
    <citation type="journal article" date="2014" name="Nat. Genet.">
        <title>Genome and transcriptome of the porcine whipworm Trichuris suis.</title>
        <authorList>
            <person name="Jex A.R."/>
            <person name="Nejsum P."/>
            <person name="Schwarz E.M."/>
            <person name="Hu L."/>
            <person name="Young N.D."/>
            <person name="Hall R.S."/>
            <person name="Korhonen P.K."/>
            <person name="Liao S."/>
            <person name="Thamsborg S."/>
            <person name="Xia J."/>
            <person name="Xu P."/>
            <person name="Wang S."/>
            <person name="Scheerlinck J.P."/>
            <person name="Hofmann A."/>
            <person name="Sternberg P.W."/>
            <person name="Wang J."/>
            <person name="Gasser R.B."/>
        </authorList>
    </citation>
    <scope>NUCLEOTIDE SEQUENCE [LARGE SCALE GENOMIC DNA]</scope>
    <source>
        <strain evidence="1">DCEP-RM93M</strain>
    </source>
</reference>
<evidence type="ECO:0000313" key="1">
    <source>
        <dbReference type="EMBL" id="KFD55821.1"/>
    </source>
</evidence>
<keyword evidence="2" id="KW-1185">Reference proteome</keyword>
<proteinExistence type="predicted"/>
<dbReference type="AlphaFoldDB" id="A0A085MF25"/>